<evidence type="ECO:0000256" key="8">
    <source>
        <dbReference type="ARBA" id="ARBA00023049"/>
    </source>
</evidence>
<dbReference type="GO" id="GO:0061578">
    <property type="term" value="F:K63-linked deubiquitinase activity"/>
    <property type="evidence" value="ECO:0007669"/>
    <property type="project" value="InterPro"/>
</dbReference>
<dbReference type="Pfam" id="PF08969">
    <property type="entry name" value="USP8_dimer"/>
    <property type="match status" value="1"/>
</dbReference>
<organism evidence="11 12">
    <name type="scientific">Lepidopterella palustris CBS 459.81</name>
    <dbReference type="NCBI Taxonomy" id="1314670"/>
    <lineage>
        <taxon>Eukaryota</taxon>
        <taxon>Fungi</taxon>
        <taxon>Dikarya</taxon>
        <taxon>Ascomycota</taxon>
        <taxon>Pezizomycotina</taxon>
        <taxon>Dothideomycetes</taxon>
        <taxon>Pleosporomycetidae</taxon>
        <taxon>Mytilinidiales</taxon>
        <taxon>Argynnaceae</taxon>
        <taxon>Lepidopterella</taxon>
    </lineage>
</organism>
<keyword evidence="6" id="KW-0378">Hydrolase</keyword>
<dbReference type="OrthoDB" id="3640at2759"/>
<dbReference type="Proteomes" id="UP000250266">
    <property type="component" value="Unassembled WGS sequence"/>
</dbReference>
<keyword evidence="5" id="KW-0833">Ubl conjugation pathway</keyword>
<comment type="cofactor">
    <cofactor evidence="1">
        <name>Zn(2+)</name>
        <dbReference type="ChEBI" id="CHEBI:29105"/>
    </cofactor>
</comment>
<dbReference type="SUPFAM" id="SSF102712">
    <property type="entry name" value="JAB1/MPN domain"/>
    <property type="match status" value="1"/>
</dbReference>
<comment type="similarity">
    <text evidence="2">Belongs to the peptidase M67C family.</text>
</comment>
<proteinExistence type="inferred from homology"/>
<accession>A0A8E2EDC8</accession>
<dbReference type="Gene3D" id="3.40.140.10">
    <property type="entry name" value="Cytidine Deaminase, domain 2"/>
    <property type="match status" value="1"/>
</dbReference>
<dbReference type="GO" id="GO:0005768">
    <property type="term" value="C:endosome"/>
    <property type="evidence" value="ECO:0007669"/>
    <property type="project" value="TreeGrafter"/>
</dbReference>
<dbReference type="InterPro" id="IPR015063">
    <property type="entry name" value="USP8_dimer"/>
</dbReference>
<keyword evidence="7" id="KW-0862">Zinc</keyword>
<dbReference type="InterPro" id="IPR000555">
    <property type="entry name" value="JAMM/MPN+_dom"/>
</dbReference>
<dbReference type="PANTHER" id="PTHR12947:SF13">
    <property type="entry name" value="FI19924P1"/>
    <property type="match status" value="1"/>
</dbReference>
<evidence type="ECO:0000313" key="11">
    <source>
        <dbReference type="EMBL" id="OCK81493.1"/>
    </source>
</evidence>
<keyword evidence="3" id="KW-0645">Protease</keyword>
<feature type="domain" description="MPN" evidence="10">
    <location>
        <begin position="368"/>
        <end position="495"/>
    </location>
</feature>
<evidence type="ECO:0000256" key="1">
    <source>
        <dbReference type="ARBA" id="ARBA00001947"/>
    </source>
</evidence>
<dbReference type="InterPro" id="IPR044098">
    <property type="entry name" value="STAMBP/STALP-like_MPN"/>
</dbReference>
<dbReference type="Gene3D" id="1.20.58.80">
    <property type="entry name" value="Phosphotransferase system, lactose/cellobiose-type IIA subunit"/>
    <property type="match status" value="1"/>
</dbReference>
<keyword evidence="4" id="KW-0479">Metal-binding</keyword>
<dbReference type="Pfam" id="PF01398">
    <property type="entry name" value="JAB"/>
    <property type="match status" value="1"/>
</dbReference>
<dbReference type="PROSITE" id="PS50249">
    <property type="entry name" value="MPN"/>
    <property type="match status" value="1"/>
</dbReference>
<dbReference type="GO" id="GO:0140492">
    <property type="term" value="F:metal-dependent deubiquitinase activity"/>
    <property type="evidence" value="ECO:0007669"/>
    <property type="project" value="InterPro"/>
</dbReference>
<sequence>MAAHARPASSGVPLSVEEIVKQANAFDYDEGIPLKYWLRSANTIQKEAQIYEQEGNDQQTYLLLYRHAILVLEKLGQHPQAKIPPNRATLAAARKVVQRDLAKMEQLKPRIDKRRAIYLEEMGTRRVQDKELQDIGQQDLGGLVDGMSRVSLHSRQRSDGTLYSPKKSLDAGQNQTLAAQLAHNEIRRRDTARRAVRQAGVSPEEEQERRVGGVWGDWEKDLATRGVRDEADQLSRDIVEAGRWRDAVKARHHKSIPSAQRSSSYQYPRIPERSIYELRADLRPLPPGLPPKLPPKAVVPPTEFTPIFPPVKPPKQFKIDSRSEDLAPPPIPGKIPALSSAPSQEPNATDFNFKPSAWLENGQALRTVFLSPDLRTRFLAIAASNTRQNLETCGILCGTLISNALFVSKLVIPEQTSTSDTCETLNESALFEYCDAEDLMVLGWIHTHPTQTCFMSSRDLHTHCGYQVMMAESIAIVCAPSKDPSWGIFRLTDPPGMKTVLNCQQSGLFHQHNVENIYTDALKPGHVFELPGLEFQVVDQRP</sequence>
<keyword evidence="8" id="KW-0482">Metalloprotease</keyword>
<evidence type="ECO:0000256" key="2">
    <source>
        <dbReference type="ARBA" id="ARBA00010981"/>
    </source>
</evidence>
<dbReference type="AlphaFoldDB" id="A0A8E2EDC8"/>
<evidence type="ECO:0000256" key="3">
    <source>
        <dbReference type="ARBA" id="ARBA00022670"/>
    </source>
</evidence>
<dbReference type="CDD" id="cd08066">
    <property type="entry name" value="MPN_AMSH_like"/>
    <property type="match status" value="1"/>
</dbReference>
<dbReference type="GO" id="GO:0070536">
    <property type="term" value="P:protein K63-linked deubiquitination"/>
    <property type="evidence" value="ECO:0007669"/>
    <property type="project" value="InterPro"/>
</dbReference>
<evidence type="ECO:0000256" key="6">
    <source>
        <dbReference type="ARBA" id="ARBA00022801"/>
    </source>
</evidence>
<dbReference type="EMBL" id="KV744919">
    <property type="protein sequence ID" value="OCK81493.1"/>
    <property type="molecule type" value="Genomic_DNA"/>
</dbReference>
<name>A0A8E2EDC8_9PEZI</name>
<evidence type="ECO:0000313" key="12">
    <source>
        <dbReference type="Proteomes" id="UP000250266"/>
    </source>
</evidence>
<evidence type="ECO:0000259" key="10">
    <source>
        <dbReference type="PROSITE" id="PS50249"/>
    </source>
</evidence>
<feature type="region of interest" description="Disordered" evidence="9">
    <location>
        <begin position="189"/>
        <end position="208"/>
    </location>
</feature>
<keyword evidence="12" id="KW-1185">Reference proteome</keyword>
<dbReference type="InterPro" id="IPR037518">
    <property type="entry name" value="MPN"/>
</dbReference>
<evidence type="ECO:0000256" key="9">
    <source>
        <dbReference type="SAM" id="MobiDB-lite"/>
    </source>
</evidence>
<dbReference type="SMART" id="SM00232">
    <property type="entry name" value="JAB_MPN"/>
    <property type="match status" value="1"/>
</dbReference>
<reference evidence="11 12" key="1">
    <citation type="journal article" date="2016" name="Nat. Commun.">
        <title>Ectomycorrhizal ecology is imprinted in the genome of the dominant symbiotic fungus Cenococcum geophilum.</title>
        <authorList>
            <consortium name="DOE Joint Genome Institute"/>
            <person name="Peter M."/>
            <person name="Kohler A."/>
            <person name="Ohm R.A."/>
            <person name="Kuo A."/>
            <person name="Krutzmann J."/>
            <person name="Morin E."/>
            <person name="Arend M."/>
            <person name="Barry K.W."/>
            <person name="Binder M."/>
            <person name="Choi C."/>
            <person name="Clum A."/>
            <person name="Copeland A."/>
            <person name="Grisel N."/>
            <person name="Haridas S."/>
            <person name="Kipfer T."/>
            <person name="LaButti K."/>
            <person name="Lindquist E."/>
            <person name="Lipzen A."/>
            <person name="Maire R."/>
            <person name="Meier B."/>
            <person name="Mihaltcheva S."/>
            <person name="Molinier V."/>
            <person name="Murat C."/>
            <person name="Poggeler S."/>
            <person name="Quandt C.A."/>
            <person name="Sperisen C."/>
            <person name="Tritt A."/>
            <person name="Tisserant E."/>
            <person name="Crous P.W."/>
            <person name="Henrissat B."/>
            <person name="Nehls U."/>
            <person name="Egli S."/>
            <person name="Spatafora J.W."/>
            <person name="Grigoriev I.V."/>
            <person name="Martin F.M."/>
        </authorList>
    </citation>
    <scope>NUCLEOTIDE SEQUENCE [LARGE SCALE GENOMIC DNA]</scope>
    <source>
        <strain evidence="11 12">CBS 459.81</strain>
    </source>
</reference>
<dbReference type="GO" id="GO:0006508">
    <property type="term" value="P:proteolysis"/>
    <property type="evidence" value="ECO:0007669"/>
    <property type="project" value="UniProtKB-KW"/>
</dbReference>
<evidence type="ECO:0000256" key="5">
    <source>
        <dbReference type="ARBA" id="ARBA00022786"/>
    </source>
</evidence>
<evidence type="ECO:0000256" key="7">
    <source>
        <dbReference type="ARBA" id="ARBA00022833"/>
    </source>
</evidence>
<dbReference type="FunFam" id="3.40.140.10:FF:000033">
    <property type="entry name" value="AMSH-like protease sst2"/>
    <property type="match status" value="1"/>
</dbReference>
<gene>
    <name evidence="11" type="ORF">K432DRAFT_381292</name>
</gene>
<protein>
    <recommendedName>
        <fullName evidence="10">MPN domain-containing protein</fullName>
    </recommendedName>
</protein>
<dbReference type="GO" id="GO:0046872">
    <property type="term" value="F:metal ion binding"/>
    <property type="evidence" value="ECO:0007669"/>
    <property type="project" value="UniProtKB-KW"/>
</dbReference>
<evidence type="ECO:0000256" key="4">
    <source>
        <dbReference type="ARBA" id="ARBA00022723"/>
    </source>
</evidence>
<dbReference type="PANTHER" id="PTHR12947">
    <property type="entry name" value="AMSH-LIKE PROTEASE"/>
    <property type="match status" value="1"/>
</dbReference>
<dbReference type="GO" id="GO:0016020">
    <property type="term" value="C:membrane"/>
    <property type="evidence" value="ECO:0007669"/>
    <property type="project" value="TreeGrafter"/>
</dbReference>